<evidence type="ECO:0000256" key="1">
    <source>
        <dbReference type="SAM" id="MobiDB-lite"/>
    </source>
</evidence>
<keyword evidence="2" id="KW-1185">Reference proteome</keyword>
<dbReference type="Proteomes" id="UP000887565">
    <property type="component" value="Unplaced"/>
</dbReference>
<dbReference type="WBParaSite" id="nRc.2.0.1.t20159-RA">
    <property type="protein sequence ID" value="nRc.2.0.1.t20159-RA"/>
    <property type="gene ID" value="nRc.2.0.1.g20159"/>
</dbReference>
<protein>
    <submittedName>
        <fullName evidence="3">Uncharacterized protein</fullName>
    </submittedName>
</protein>
<dbReference type="AlphaFoldDB" id="A0A915J220"/>
<sequence>MQSTTVVDCRRLSAAKILGHQCSSDPMKSGVWGHGLMLNNTPQAPHKPMPHIGPYASSADYYDE</sequence>
<organism evidence="2 3">
    <name type="scientific">Romanomermis culicivorax</name>
    <name type="common">Nematode worm</name>
    <dbReference type="NCBI Taxonomy" id="13658"/>
    <lineage>
        <taxon>Eukaryota</taxon>
        <taxon>Metazoa</taxon>
        <taxon>Ecdysozoa</taxon>
        <taxon>Nematoda</taxon>
        <taxon>Enoplea</taxon>
        <taxon>Dorylaimia</taxon>
        <taxon>Mermithida</taxon>
        <taxon>Mermithoidea</taxon>
        <taxon>Mermithidae</taxon>
        <taxon>Romanomermis</taxon>
    </lineage>
</organism>
<name>A0A915J220_ROMCU</name>
<feature type="region of interest" description="Disordered" evidence="1">
    <location>
        <begin position="43"/>
        <end position="64"/>
    </location>
</feature>
<proteinExistence type="predicted"/>
<accession>A0A915J220</accession>
<reference evidence="3" key="1">
    <citation type="submission" date="2022-11" db="UniProtKB">
        <authorList>
            <consortium name="WormBaseParasite"/>
        </authorList>
    </citation>
    <scope>IDENTIFICATION</scope>
</reference>
<evidence type="ECO:0000313" key="3">
    <source>
        <dbReference type="WBParaSite" id="nRc.2.0.1.t20159-RA"/>
    </source>
</evidence>
<evidence type="ECO:0000313" key="2">
    <source>
        <dbReference type="Proteomes" id="UP000887565"/>
    </source>
</evidence>